<feature type="transmembrane region" description="Helical" evidence="14">
    <location>
        <begin position="12"/>
        <end position="32"/>
    </location>
</feature>
<feature type="transmembrane region" description="Helical" evidence="14">
    <location>
        <begin position="98"/>
        <end position="118"/>
    </location>
</feature>
<dbReference type="InterPro" id="IPR000644">
    <property type="entry name" value="CBS_dom"/>
</dbReference>
<organism evidence="19 20">
    <name type="scientific">Ancylobacter pratisalsi</name>
    <dbReference type="NCBI Taxonomy" id="1745854"/>
    <lineage>
        <taxon>Bacteria</taxon>
        <taxon>Pseudomonadati</taxon>
        <taxon>Pseudomonadota</taxon>
        <taxon>Alphaproteobacteria</taxon>
        <taxon>Hyphomicrobiales</taxon>
        <taxon>Xanthobacteraceae</taxon>
        <taxon>Ancylobacter</taxon>
    </lineage>
</organism>
<evidence type="ECO:0000256" key="13">
    <source>
        <dbReference type="ARBA" id="ARBA00023136"/>
    </source>
</evidence>
<feature type="domain" description="CBS" evidence="18">
    <location>
        <begin position="301"/>
        <end position="360"/>
    </location>
</feature>
<keyword evidence="9 14" id="KW-0862">Zinc</keyword>
<keyword evidence="7" id="KW-0677">Repeat</keyword>
<feature type="binding site" evidence="16">
    <location>
        <position position="58"/>
    </location>
    <ligand>
        <name>Zn(2+)</name>
        <dbReference type="ChEBI" id="CHEBI:29105"/>
        <note>catalytic</note>
    </ligand>
</feature>
<evidence type="ECO:0000256" key="7">
    <source>
        <dbReference type="ARBA" id="ARBA00022737"/>
    </source>
</evidence>
<dbReference type="GO" id="GO:0005886">
    <property type="term" value="C:plasma membrane"/>
    <property type="evidence" value="ECO:0007669"/>
    <property type="project" value="UniProtKB-SubCell"/>
</dbReference>
<evidence type="ECO:0000256" key="8">
    <source>
        <dbReference type="ARBA" id="ARBA00022801"/>
    </source>
</evidence>
<name>A0A6P1YP41_9HYPH</name>
<evidence type="ECO:0000259" key="18">
    <source>
        <dbReference type="PROSITE" id="PS51371"/>
    </source>
</evidence>
<feature type="binding site" evidence="16">
    <location>
        <position position="161"/>
    </location>
    <ligand>
        <name>Zn(2+)</name>
        <dbReference type="ChEBI" id="CHEBI:29105"/>
        <note>catalytic</note>
    </ligand>
</feature>
<evidence type="ECO:0000313" key="19">
    <source>
        <dbReference type="EMBL" id="QIB34835.1"/>
    </source>
</evidence>
<dbReference type="GO" id="GO:0008237">
    <property type="term" value="F:metallopeptidase activity"/>
    <property type="evidence" value="ECO:0007669"/>
    <property type="project" value="UniProtKB-UniRule"/>
</dbReference>
<evidence type="ECO:0000256" key="5">
    <source>
        <dbReference type="ARBA" id="ARBA00022692"/>
    </source>
</evidence>
<dbReference type="KEGG" id="apra:G3A50_14775"/>
<evidence type="ECO:0000256" key="15">
    <source>
        <dbReference type="PIRSR" id="PIRSR006404-1"/>
    </source>
</evidence>
<dbReference type="GO" id="GO:0046872">
    <property type="term" value="F:metal ion binding"/>
    <property type="evidence" value="ECO:0007669"/>
    <property type="project" value="UniProtKB-UniRule"/>
</dbReference>
<evidence type="ECO:0000256" key="10">
    <source>
        <dbReference type="ARBA" id="ARBA00022989"/>
    </source>
</evidence>
<dbReference type="Pfam" id="PF00571">
    <property type="entry name" value="CBS"/>
    <property type="match status" value="2"/>
</dbReference>
<evidence type="ECO:0000256" key="17">
    <source>
        <dbReference type="PROSITE-ProRule" id="PRU00703"/>
    </source>
</evidence>
<sequence length="376" mass="39892">MPWSLTVGHVYGTAVRIHVTFLMFLVWIWAAYYQRGGAGAAWEGVAFVALLFLCVLLHEFGHIFAARRYGVKTPEVTLWPFGGIARLERIPEKPSEELVVAIAGPLVNVVIALVLLVFLGGHVGIEHIANIENPQTSLLAKLAAANIFLVVFNLIPAFPMDGGRVLRALLAMTMGHAQATQIAASIGQALAIALGLLGIFGNPMLIIIAVFVFLAASGEAGSVQMKQAAQGLLVQDAMITQFETLGPQSSVGDAAEALIRTTQKEFPIVDGAGHLRGVLTRDAMIHALQKSGPASSVIEAMQGEVPTVQSRTPLDAALRLLTEKRVPVVGVLDGSGKLVGLLSPENVGEMMMLRAARPDARFGPWARRGPAGPTSP</sequence>
<keyword evidence="13 14" id="KW-0472">Membrane</keyword>
<keyword evidence="11 14" id="KW-0482">Metalloprotease</keyword>
<protein>
    <recommendedName>
        <fullName evidence="14">Zinc metalloprotease</fullName>
    </recommendedName>
</protein>
<feature type="transmembrane region" description="Helical" evidence="14">
    <location>
        <begin position="44"/>
        <end position="65"/>
    </location>
</feature>
<evidence type="ECO:0000256" key="16">
    <source>
        <dbReference type="PIRSR" id="PIRSR006404-2"/>
    </source>
</evidence>
<evidence type="ECO:0000256" key="4">
    <source>
        <dbReference type="ARBA" id="ARBA00022670"/>
    </source>
</evidence>
<feature type="transmembrane region" description="Helical" evidence="14">
    <location>
        <begin position="190"/>
        <end position="216"/>
    </location>
</feature>
<dbReference type="InterPro" id="IPR046342">
    <property type="entry name" value="CBS_dom_sf"/>
</dbReference>
<keyword evidence="10 14" id="KW-1133">Transmembrane helix</keyword>
<dbReference type="Pfam" id="PF02163">
    <property type="entry name" value="Peptidase_M50"/>
    <property type="match status" value="1"/>
</dbReference>
<reference evidence="19 20" key="1">
    <citation type="submission" date="2020-02" db="EMBL/GenBank/DDBJ databases">
        <authorList>
            <person name="Li G."/>
        </authorList>
    </citation>
    <scope>NUCLEOTIDE SEQUENCE [LARGE SCALE GENOMIC DNA]</scope>
    <source>
        <strain evidence="19 20">DSM 102029</strain>
    </source>
</reference>
<feature type="transmembrane region" description="Helical" evidence="14">
    <location>
        <begin position="138"/>
        <end position="158"/>
    </location>
</feature>
<evidence type="ECO:0000256" key="12">
    <source>
        <dbReference type="ARBA" id="ARBA00023122"/>
    </source>
</evidence>
<evidence type="ECO:0000256" key="1">
    <source>
        <dbReference type="ARBA" id="ARBA00004651"/>
    </source>
</evidence>
<keyword evidence="5 14" id="KW-0812">Transmembrane</keyword>
<keyword evidence="8 14" id="KW-0378">Hydrolase</keyword>
<dbReference type="InterPro" id="IPR016483">
    <property type="entry name" value="UCP006404_Pept_M50_CBS"/>
</dbReference>
<dbReference type="GO" id="GO:0006508">
    <property type="term" value="P:proteolysis"/>
    <property type="evidence" value="ECO:0007669"/>
    <property type="project" value="UniProtKB-KW"/>
</dbReference>
<dbReference type="AlphaFoldDB" id="A0A6P1YP41"/>
<accession>A0A6P1YP41</accession>
<keyword evidence="6 14" id="KW-0479">Metal-binding</keyword>
<dbReference type="PANTHER" id="PTHR39188:SF3">
    <property type="entry name" value="STAGE IV SPORULATION PROTEIN FB"/>
    <property type="match status" value="1"/>
</dbReference>
<evidence type="ECO:0000256" key="11">
    <source>
        <dbReference type="ARBA" id="ARBA00023049"/>
    </source>
</evidence>
<comment type="subcellular location">
    <subcellularLocation>
        <location evidence="1 14">Cell membrane</location>
        <topology evidence="1 14">Multi-pass membrane protein</topology>
    </subcellularLocation>
</comment>
<evidence type="ECO:0000256" key="14">
    <source>
        <dbReference type="PIRNR" id="PIRNR006404"/>
    </source>
</evidence>
<dbReference type="SUPFAM" id="SSF54631">
    <property type="entry name" value="CBS-domain pair"/>
    <property type="match status" value="1"/>
</dbReference>
<dbReference type="PANTHER" id="PTHR39188">
    <property type="entry name" value="MEMBRANE-ASSOCIATED ZINC METALLOPROTEASE M50B"/>
    <property type="match status" value="1"/>
</dbReference>
<dbReference type="EMBL" id="CP048630">
    <property type="protein sequence ID" value="QIB34835.1"/>
    <property type="molecule type" value="Genomic_DNA"/>
</dbReference>
<dbReference type="PIRSF" id="PIRSF006404">
    <property type="entry name" value="UCP006404_Pept_M50_CBS"/>
    <property type="match status" value="1"/>
</dbReference>
<dbReference type="RefSeq" id="WP_163075980.1">
    <property type="nucleotide sequence ID" value="NZ_CP048630.1"/>
</dbReference>
<dbReference type="Gene3D" id="3.10.580.10">
    <property type="entry name" value="CBS-domain"/>
    <property type="match status" value="1"/>
</dbReference>
<evidence type="ECO:0000256" key="6">
    <source>
        <dbReference type="ARBA" id="ARBA00022723"/>
    </source>
</evidence>
<evidence type="ECO:0000256" key="2">
    <source>
        <dbReference type="ARBA" id="ARBA00007931"/>
    </source>
</evidence>
<proteinExistence type="inferred from homology"/>
<dbReference type="SMART" id="SM00116">
    <property type="entry name" value="CBS"/>
    <property type="match status" value="2"/>
</dbReference>
<keyword evidence="3 14" id="KW-1003">Cell membrane</keyword>
<dbReference type="Proteomes" id="UP000464751">
    <property type="component" value="Chromosome"/>
</dbReference>
<comment type="similarity">
    <text evidence="2 14">Belongs to the peptidase M50B family.</text>
</comment>
<feature type="active site" evidence="15">
    <location>
        <position position="59"/>
    </location>
</feature>
<dbReference type="InterPro" id="IPR008915">
    <property type="entry name" value="Peptidase_M50"/>
</dbReference>
<comment type="cofactor">
    <cofactor evidence="14 16">
        <name>Zn(2+)</name>
        <dbReference type="ChEBI" id="CHEBI:29105"/>
    </cofactor>
    <text evidence="14 16">Binds 1 zinc ion per subunit.</text>
</comment>
<feature type="binding site" evidence="16">
    <location>
        <position position="62"/>
    </location>
    <ligand>
        <name>Zn(2+)</name>
        <dbReference type="ChEBI" id="CHEBI:29105"/>
        <note>catalytic</note>
    </ligand>
</feature>
<dbReference type="CDD" id="cd06164">
    <property type="entry name" value="S2P-M50_SpoIVFB_CBS"/>
    <property type="match status" value="1"/>
</dbReference>
<evidence type="ECO:0000256" key="9">
    <source>
        <dbReference type="ARBA" id="ARBA00022833"/>
    </source>
</evidence>
<keyword evidence="20" id="KW-1185">Reference proteome</keyword>
<keyword evidence="4 14" id="KW-0645">Protease</keyword>
<evidence type="ECO:0000313" key="20">
    <source>
        <dbReference type="Proteomes" id="UP000464751"/>
    </source>
</evidence>
<gene>
    <name evidence="19" type="ORF">G3A50_14775</name>
</gene>
<keyword evidence="12 17" id="KW-0129">CBS domain</keyword>
<dbReference type="PROSITE" id="PS51371">
    <property type="entry name" value="CBS"/>
    <property type="match status" value="2"/>
</dbReference>
<feature type="domain" description="CBS" evidence="18">
    <location>
        <begin position="238"/>
        <end position="295"/>
    </location>
</feature>
<evidence type="ECO:0000256" key="3">
    <source>
        <dbReference type="ARBA" id="ARBA00022475"/>
    </source>
</evidence>